<keyword evidence="4" id="KW-1185">Reference proteome</keyword>
<dbReference type="EMBL" id="GG680729">
    <property type="protein sequence ID" value="EER06362.1"/>
    <property type="molecule type" value="Genomic_DNA"/>
</dbReference>
<dbReference type="Gene3D" id="1.10.418.10">
    <property type="entry name" value="Calponin-like domain"/>
    <property type="match status" value="1"/>
</dbReference>
<dbReference type="OrthoDB" id="2129491at2759"/>
<feature type="coiled-coil region" evidence="1">
    <location>
        <begin position="229"/>
        <end position="438"/>
    </location>
</feature>
<keyword evidence="1" id="KW-0175">Coiled coil</keyword>
<dbReference type="Proteomes" id="UP000007800">
    <property type="component" value="Unassembled WGS sequence"/>
</dbReference>
<dbReference type="RefSeq" id="XP_002774546.1">
    <property type="nucleotide sequence ID" value="XM_002774500.1"/>
</dbReference>
<sequence length="642" mass="71888">MKDRRYEGSTALVDWVRGALQLGQNSTPPPPIERLDDLASTKIALRLLADMDPEYFKASMSDAELKSNLSRFFEDVRSGCCSREAMAQDFGNPVPPRTFDRALQDPEKLYSLVLVVAAKCPRHEEYITHMMSLPESVQGYIRQRITWASQLCDSGAPGTGSEESDEELEYKRRHRKKSPEGSLKGHRDGRGASTKSKDSRSWPRSGEMKVAMAASTAAAANASLSQHLITSLQEEVERLQGDKIRLEESLVEARNELQKGHQALLDTSQHNEEKGLEREEEFERELTKMAGEKAALERRLAEEKTRHEEETNRLRKDLEGKAETAAMVPGLERSVTTLREQVAEMDSLKERNRSLTKKVADFEQLVACASAGESDKLALETLKQENRGLKSELAEMRACKQSLQEDSDVAAGNLAAIREELGRTKEELLAARAAMNENSASLGDASGAASKEVLTRLERENETLREFAEAKEPGSSMLVTRISNLREENDRLGDALGKALDQVRQLEGEAQKTDVAAESMSSARVEKLTDELLAAKDTNYTLKAELHSMQTQLAVREKELELATARGDGGGIATEERVRELEAQNQALVDLMQTLKEQIIIREEETQIYRQQRHEESESQRKEERLLVTALYELGLRFVCDQ</sequence>
<evidence type="ECO:0000313" key="3">
    <source>
        <dbReference type="EMBL" id="EER06362.1"/>
    </source>
</evidence>
<gene>
    <name evidence="3" type="ORF">Pmar_PMAR006129</name>
</gene>
<dbReference type="OMA" id="HEEVINN"/>
<proteinExistence type="predicted"/>
<dbReference type="AlphaFoldDB" id="C5LAA6"/>
<evidence type="ECO:0000313" key="4">
    <source>
        <dbReference type="Proteomes" id="UP000007800"/>
    </source>
</evidence>
<evidence type="ECO:0000256" key="2">
    <source>
        <dbReference type="SAM" id="MobiDB-lite"/>
    </source>
</evidence>
<feature type="coiled-coil region" evidence="1">
    <location>
        <begin position="482"/>
        <end position="509"/>
    </location>
</feature>
<protein>
    <submittedName>
        <fullName evidence="3">Protein hook, putative</fullName>
    </submittedName>
</protein>
<reference evidence="3 4" key="1">
    <citation type="submission" date="2008-07" db="EMBL/GenBank/DDBJ databases">
        <authorList>
            <person name="El-Sayed N."/>
            <person name="Caler E."/>
            <person name="Inman J."/>
            <person name="Amedeo P."/>
            <person name="Hass B."/>
            <person name="Wortman J."/>
        </authorList>
    </citation>
    <scope>NUCLEOTIDE SEQUENCE [LARGE SCALE GENOMIC DNA]</scope>
    <source>
        <strain evidence="4">ATCC 50983 / TXsc</strain>
    </source>
</reference>
<dbReference type="SUPFAM" id="SSF116907">
    <property type="entry name" value="Hook domain"/>
    <property type="match status" value="1"/>
</dbReference>
<dbReference type="InParanoid" id="C5LAA6"/>
<name>C5LAA6_PERM5</name>
<feature type="compositionally biased region" description="Basic and acidic residues" evidence="2">
    <location>
        <begin position="183"/>
        <end position="201"/>
    </location>
</feature>
<organism evidence="4">
    <name type="scientific">Perkinsus marinus (strain ATCC 50983 / TXsc)</name>
    <dbReference type="NCBI Taxonomy" id="423536"/>
    <lineage>
        <taxon>Eukaryota</taxon>
        <taxon>Sar</taxon>
        <taxon>Alveolata</taxon>
        <taxon>Perkinsozoa</taxon>
        <taxon>Perkinsea</taxon>
        <taxon>Perkinsida</taxon>
        <taxon>Perkinsidae</taxon>
        <taxon>Perkinsus</taxon>
    </lineage>
</organism>
<feature type="region of interest" description="Disordered" evidence="2">
    <location>
        <begin position="153"/>
        <end position="210"/>
    </location>
</feature>
<accession>C5LAA6</accession>
<dbReference type="InterPro" id="IPR036872">
    <property type="entry name" value="CH_dom_sf"/>
</dbReference>
<evidence type="ECO:0000256" key="1">
    <source>
        <dbReference type="SAM" id="Coils"/>
    </source>
</evidence>
<dbReference type="GeneID" id="9065400"/>